<evidence type="ECO:0000313" key="1">
    <source>
        <dbReference type="EMBL" id="ADN17100.1"/>
    </source>
</evidence>
<dbReference type="KEGG" id="cyj:Cyan7822_5219"/>
<dbReference type="PANTHER" id="PTHR47682">
    <property type="entry name" value="TETRATRICOPEPTIDE REPEAT (TPR)-CONTAINING PROTEIN"/>
    <property type="match status" value="1"/>
</dbReference>
<dbReference type="CDD" id="cd02980">
    <property type="entry name" value="TRX_Fd_family"/>
    <property type="match status" value="1"/>
</dbReference>
<dbReference type="eggNOG" id="COG3411">
    <property type="taxonomic scope" value="Bacteria"/>
</dbReference>
<sequence length="96" mass="10981">MQSNSGIKVLICCNRTCRKSGSSRIFEIFKTNPIPEVEVIKVGCLGECGNGPMVLILPEEIWYWQVQPDEVSMIIQKHLRGHSPIKTMLYPKFHHN</sequence>
<dbReference type="HOGENOM" id="CLU_126515_2_1_3"/>
<proteinExistence type="predicted"/>
<evidence type="ECO:0008006" key="3">
    <source>
        <dbReference type="Google" id="ProtNLM"/>
    </source>
</evidence>
<dbReference type="PANTHER" id="PTHR47682:SF1">
    <property type="entry name" value="TETRATRICOPEPTIDE REPEAT (TPR)-CONTAINING PROTEIN"/>
    <property type="match status" value="1"/>
</dbReference>
<dbReference type="Pfam" id="PF01257">
    <property type="entry name" value="2Fe-2S_thioredx"/>
    <property type="match status" value="1"/>
</dbReference>
<accession>E0U5Z1</accession>
<organism evidence="1 2">
    <name type="scientific">Gloeothece verrucosa (strain PCC 7822)</name>
    <name type="common">Cyanothece sp. (strain PCC 7822)</name>
    <dbReference type="NCBI Taxonomy" id="497965"/>
    <lineage>
        <taxon>Bacteria</taxon>
        <taxon>Bacillati</taxon>
        <taxon>Cyanobacteriota</taxon>
        <taxon>Cyanophyceae</taxon>
        <taxon>Oscillatoriophycideae</taxon>
        <taxon>Chroococcales</taxon>
        <taxon>Aphanothecaceae</taxon>
        <taxon>Gloeothece</taxon>
        <taxon>Gloeothece verrucosa</taxon>
    </lineage>
</organism>
<keyword evidence="2" id="KW-1185">Reference proteome</keyword>
<dbReference type="EMBL" id="CP002198">
    <property type="protein sequence ID" value="ADN17100.1"/>
    <property type="molecule type" value="Genomic_DNA"/>
</dbReference>
<dbReference type="OrthoDB" id="9761899at2"/>
<evidence type="ECO:0000313" key="2">
    <source>
        <dbReference type="Proteomes" id="UP000008206"/>
    </source>
</evidence>
<protein>
    <recommendedName>
        <fullName evidence="3">2Fe-2S ferredoxin</fullName>
    </recommendedName>
</protein>
<gene>
    <name evidence="1" type="ordered locus">Cyan7822_5219</name>
</gene>
<dbReference type="RefSeq" id="WP_013325138.1">
    <property type="nucleotide sequence ID" value="NC_014501.1"/>
</dbReference>
<dbReference type="Gene3D" id="3.40.30.10">
    <property type="entry name" value="Glutaredoxin"/>
    <property type="match status" value="1"/>
</dbReference>
<name>E0U5Z1_GLOV7</name>
<reference evidence="2" key="1">
    <citation type="journal article" date="2011" name="MBio">
        <title>Novel metabolic attributes of the genus Cyanothece, comprising a group of unicellular nitrogen-fixing Cyanobacteria.</title>
        <authorList>
            <person name="Bandyopadhyay A."/>
            <person name="Elvitigala T."/>
            <person name="Welsh E."/>
            <person name="Stockel J."/>
            <person name="Liberton M."/>
            <person name="Min H."/>
            <person name="Sherman L.A."/>
            <person name="Pakrasi H.B."/>
        </authorList>
    </citation>
    <scope>NUCLEOTIDE SEQUENCE [LARGE SCALE GENOMIC DNA]</scope>
    <source>
        <strain evidence="2">PCC 7822</strain>
    </source>
</reference>
<dbReference type="STRING" id="497965.Cyan7822_5219"/>
<dbReference type="AlphaFoldDB" id="E0U5Z1"/>
<dbReference type="SUPFAM" id="SSF52833">
    <property type="entry name" value="Thioredoxin-like"/>
    <property type="match status" value="1"/>
</dbReference>
<dbReference type="InterPro" id="IPR036249">
    <property type="entry name" value="Thioredoxin-like_sf"/>
</dbReference>
<dbReference type="Proteomes" id="UP000008206">
    <property type="component" value="Chromosome"/>
</dbReference>